<dbReference type="InterPro" id="IPR049064">
    <property type="entry name" value="NAD_Glu_DH_ACT3"/>
</dbReference>
<keyword evidence="7" id="KW-0560">Oxidoreductase</keyword>
<dbReference type="InterPro" id="IPR028971">
    <property type="entry name" value="NAD-GDH_cat"/>
</dbReference>
<dbReference type="InterPro" id="IPR024727">
    <property type="entry name" value="NAD_Glu_DH_N_ACT1"/>
</dbReference>
<dbReference type="Pfam" id="PF21079">
    <property type="entry name" value="GDH_HM2"/>
    <property type="match status" value="1"/>
</dbReference>
<dbReference type="GO" id="GO:0004352">
    <property type="term" value="F:glutamate dehydrogenase (NAD+) activity"/>
    <property type="evidence" value="ECO:0007669"/>
    <property type="project" value="UniProtKB-EC"/>
</dbReference>
<dbReference type="PIRSF" id="PIRSF036761">
    <property type="entry name" value="GDH_Mll4104"/>
    <property type="match status" value="1"/>
</dbReference>
<dbReference type="EMBL" id="JAVDYG010000001">
    <property type="protein sequence ID" value="MDR7364045.1"/>
    <property type="molecule type" value="Genomic_DNA"/>
</dbReference>
<dbReference type="Pfam" id="PF05088">
    <property type="entry name" value="Bac_GDH_CD"/>
    <property type="match status" value="1"/>
</dbReference>
<dbReference type="EC" id="1.4.1.2" evidence="7"/>
<dbReference type="RefSeq" id="WP_310305181.1">
    <property type="nucleotide sequence ID" value="NZ_BAAAPS010000005.1"/>
</dbReference>
<dbReference type="Pfam" id="PF21078">
    <property type="entry name" value="GDH_HM3"/>
    <property type="match status" value="1"/>
</dbReference>
<feature type="domain" description="NAD-specific glutamate dehydrogenase C-terminal" evidence="3">
    <location>
        <begin position="1284"/>
        <end position="1628"/>
    </location>
</feature>
<protein>
    <submittedName>
        <fullName evidence="7">Glutamate dehydrogenase</fullName>
        <ecNumber evidence="7">1.4.1.2</ecNumber>
    </submittedName>
</protein>
<comment type="caution">
    <text evidence="7">The sequence shown here is derived from an EMBL/GenBank/DDBJ whole genome shotgun (WGS) entry which is preliminary data.</text>
</comment>
<gene>
    <name evidence="7" type="ORF">J2S63_003598</name>
</gene>
<feature type="domain" description="NAD-glutamate dehydrogenase ACT3" evidence="6">
    <location>
        <begin position="562"/>
        <end position="636"/>
    </location>
</feature>
<dbReference type="Proteomes" id="UP001183648">
    <property type="component" value="Unassembled WGS sequence"/>
</dbReference>
<evidence type="ECO:0000259" key="2">
    <source>
        <dbReference type="Pfam" id="PF05088"/>
    </source>
</evidence>
<dbReference type="InterPro" id="IPR049059">
    <property type="entry name" value="NAD_Glu_DH_HM1"/>
</dbReference>
<evidence type="ECO:0000313" key="8">
    <source>
        <dbReference type="Proteomes" id="UP001183648"/>
    </source>
</evidence>
<evidence type="ECO:0000259" key="3">
    <source>
        <dbReference type="Pfam" id="PF21074"/>
    </source>
</evidence>
<feature type="domain" description="NAD-glutamate dehydrogenase N-terminal ACT1" evidence="4">
    <location>
        <begin position="39"/>
        <end position="182"/>
    </location>
</feature>
<dbReference type="PANTHER" id="PTHR43403:SF1">
    <property type="entry name" value="NAD-SPECIFIC GLUTAMATE DEHYDROGENASE"/>
    <property type="match status" value="1"/>
</dbReference>
<dbReference type="Pfam" id="PF21073">
    <property type="entry name" value="GDH_HM1"/>
    <property type="match status" value="1"/>
</dbReference>
<dbReference type="SUPFAM" id="SSF53223">
    <property type="entry name" value="Aminoacid dehydrogenase-like, N-terminal domain"/>
    <property type="match status" value="1"/>
</dbReference>
<keyword evidence="8" id="KW-1185">Reference proteome</keyword>
<proteinExistence type="predicted"/>
<dbReference type="InterPro" id="IPR049062">
    <property type="entry name" value="NAD_Glu_DH_ACT2"/>
</dbReference>
<keyword evidence="1" id="KW-0175">Coiled coil</keyword>
<dbReference type="PANTHER" id="PTHR43403">
    <property type="entry name" value="NAD-SPECIFIC GLUTAMATE DEHYDROGENASE"/>
    <property type="match status" value="1"/>
</dbReference>
<dbReference type="InterPro" id="IPR046346">
    <property type="entry name" value="Aminoacid_DH-like_N_sf"/>
</dbReference>
<reference evidence="7 8" key="1">
    <citation type="submission" date="2023-07" db="EMBL/GenBank/DDBJ databases">
        <title>Sequencing the genomes of 1000 actinobacteria strains.</title>
        <authorList>
            <person name="Klenk H.-P."/>
        </authorList>
    </citation>
    <scope>NUCLEOTIDE SEQUENCE [LARGE SCALE GENOMIC DNA]</scope>
    <source>
        <strain evidence="7 8">DSM 19426</strain>
    </source>
</reference>
<evidence type="ECO:0000259" key="6">
    <source>
        <dbReference type="Pfam" id="PF21077"/>
    </source>
</evidence>
<dbReference type="InterPro" id="IPR036291">
    <property type="entry name" value="NAD(P)-bd_dom_sf"/>
</dbReference>
<evidence type="ECO:0000259" key="5">
    <source>
        <dbReference type="Pfam" id="PF21076"/>
    </source>
</evidence>
<dbReference type="Pfam" id="PF21074">
    <property type="entry name" value="GDH_C"/>
    <property type="match status" value="1"/>
</dbReference>
<dbReference type="Pfam" id="PF21075">
    <property type="entry name" value="GDH_ACT1"/>
    <property type="match status" value="1"/>
</dbReference>
<dbReference type="InterPro" id="IPR049058">
    <property type="entry name" value="NAD_Glu_DH_HM2"/>
</dbReference>
<evidence type="ECO:0000256" key="1">
    <source>
        <dbReference type="SAM" id="Coils"/>
    </source>
</evidence>
<dbReference type="InterPro" id="IPR049056">
    <property type="entry name" value="NAD_Glu_DH_HM3"/>
</dbReference>
<feature type="domain" description="NAD-glutamate dehydrogenase ACT2" evidence="5">
    <location>
        <begin position="415"/>
        <end position="506"/>
    </location>
</feature>
<dbReference type="InterPro" id="IPR007780">
    <property type="entry name" value="NAD_Glu_DH_bac"/>
</dbReference>
<accession>A0ABU2C055</accession>
<dbReference type="InterPro" id="IPR048381">
    <property type="entry name" value="GDH_C"/>
</dbReference>
<evidence type="ECO:0000313" key="7">
    <source>
        <dbReference type="EMBL" id="MDR7364045.1"/>
    </source>
</evidence>
<feature type="domain" description="NAD-glutamate dehydrogenase catalytic" evidence="2">
    <location>
        <begin position="734"/>
        <end position="1238"/>
    </location>
</feature>
<dbReference type="Pfam" id="PF21077">
    <property type="entry name" value="GDH_ACT3"/>
    <property type="match status" value="1"/>
</dbReference>
<feature type="coiled-coil region" evidence="1">
    <location>
        <begin position="183"/>
        <end position="217"/>
    </location>
</feature>
<name>A0ABU2C055_9ACTN</name>
<dbReference type="SUPFAM" id="SSF51735">
    <property type="entry name" value="NAD(P)-binding Rossmann-fold domains"/>
    <property type="match status" value="1"/>
</dbReference>
<organism evidence="7 8">
    <name type="scientific">Nocardioides marmoribigeumensis</name>
    <dbReference type="NCBI Taxonomy" id="433649"/>
    <lineage>
        <taxon>Bacteria</taxon>
        <taxon>Bacillati</taxon>
        <taxon>Actinomycetota</taxon>
        <taxon>Actinomycetes</taxon>
        <taxon>Propionibacteriales</taxon>
        <taxon>Nocardioidaceae</taxon>
        <taxon>Nocardioides</taxon>
    </lineage>
</organism>
<dbReference type="Pfam" id="PF21076">
    <property type="entry name" value="GDH_ACT2"/>
    <property type="match status" value="1"/>
</dbReference>
<evidence type="ECO:0000259" key="4">
    <source>
        <dbReference type="Pfam" id="PF21075"/>
    </source>
</evidence>
<sequence>MPTTKSADPKDELIVKAAATASGKKGTGTPPRAALEALLRQYWRHVAFEDLGERADTDVLGAALSHYRLAERRLPGVANVRAFTPTVAEHGWSAGGHTVVEVVTDDMSFLVDSVTMELNDEGRGVHLVVHPQLIVRRTLTGELVEVIEDESTQVESEHDVLRESWMHVEIDRDASQAELDRTVSRLQKVLSDVRESVEDWEKMRQQVLDVIDDLRAQPPASLPQYEVEQGIDLLSWLADDHFTFLGYREYLLGEEAGEEVLRAVTGTGLGILRADQTMSTSFGKMPPLVREKARELKLLVLAKANSKSTVHRPAYLDYVGVKTFDESGAVVGERRFLGLYSSTAYTESLTRIPLLREKAYAVIESAGVERASHTGKALMDVLENYPRDELFQTPLEDLQPIAMAVLQTRERRQVRLFVRYDAYRRFLSCLVYLPRDRYNTGVRERISAILLKELGGETIEYTARVSESMLARLHFVVRPPRGQTVEGEVAVPELEQKLAEAARSWEDDFVAAVREEYGESKGSALARKYADSFPEAYKEDYKARTGAVDIGQLEAIEGDEGIGLSFYRPVDCGANEARLKIYRIGGPLSLSEVLPILSSMGVEVVDEWPYELEGLDRETHLYDFGLRHHRPVSWEARELVQDAIAAVWYARNEADGFNALVLDAELDWRQATVLRAYAKYMRQGGTPFAQDYIEGALLNNAPITRMLVQLFEARFDPGFTGDRGERCTELEGRIERALEDVASLDQDRILRSYLTVVNATLRTNFYQSGGEDGTGGPKPYISFKLEPSAIPELPEPRPRFEIFVYSPRVEGVHLRFGPVARGGLRWSDRRDDFRTEVLGLVKAQMVKNSVIVPVGSKGGFFPKQLPDPAKDREAWLAEGKACYRMFISGLLDLTDNLVDGEAVPPRDVVRHDGDDTYLVVAADKGTATFSDIANEISQSYGYWLGDAFASGGSVGYDHKAMGITARGAWESVKRHFREEGVDCQHEDFTCVGIGDMSGDVFGNGMLLSEHTRLVAAFDHRDIFLDPSPDAATSFAERKRLFDLPRSSWQDYDHTLISAGGGVYSRSSKSIPVGEEVRRSLGIAGDRSTMTPQELMRAILLADVDLLWNGGIGTYVKASTESHADVGDKANDAIRVNGSQLRCRCVGEGGNLGLTQLGRIEYAREGRGGEGGRINTDFIDNSAGVDTSDHEVNIKILLDRVVRDGDLTQKQRNDLLASMTDEVGALVLVDNYEQNVAMSGADMQAAPLAHVHEDWMQRLEREGHLDRALEFLPTTEELQARIEQGEGLSSPELAVLLSYTKIVLAQELVETDLPDDPFLEVDLLEYFPEKMRTTYADQIRQHPLRREIVTTATVNALINGAGITFYHRLSEETGSSAEEIVRANFVAREIYGSRPFVDTVFSYDNRIATRTQMMMRLQMRTLVERATRWLLNNRRPPLDSQATVDWFRPMVADLLEQMPDIVVGEQRDLFDKWRTGLEEQGVPADLARRAAILPLCYSLLSVVETARRDDLDPLLVARTHLLVGEKLSLPILIQRILDLPRTDRWQTMARAALRDDLYSVHAALTSQVIDRTGGADDGDSSEEAVARRIATWEDGDGVLVERAVQTLREICTDDRADLARMSVGLRVVRTLLSS</sequence>